<accession>A0A0E1RZF3</accession>
<comment type="subcellular location">
    <subcellularLocation>
        <location evidence="1 6">Nucleus</location>
    </subcellularLocation>
</comment>
<feature type="region of interest" description="Disordered" evidence="7">
    <location>
        <begin position="228"/>
        <end position="252"/>
    </location>
</feature>
<keyword evidence="4 6" id="KW-0539">Nucleus</keyword>
<keyword evidence="10" id="KW-1185">Reference proteome</keyword>
<dbReference type="Pfam" id="PF12830">
    <property type="entry name" value="Nipped-B_C"/>
    <property type="match status" value="1"/>
</dbReference>
<evidence type="ECO:0000256" key="2">
    <source>
        <dbReference type="ARBA" id="ARBA00009252"/>
    </source>
</evidence>
<comment type="similarity">
    <text evidence="2 6">Belongs to the SCC2/Nipped-B family.</text>
</comment>
<dbReference type="InterPro" id="IPR016024">
    <property type="entry name" value="ARM-type_fold"/>
</dbReference>
<dbReference type="GeneID" id="4565932"/>
<keyword evidence="3 6" id="KW-0677">Repeat</keyword>
<dbReference type="Gene3D" id="1.25.10.10">
    <property type="entry name" value="Leucine-rich Repeat Variant"/>
    <property type="match status" value="1"/>
</dbReference>
<dbReference type="GO" id="GO:0034087">
    <property type="term" value="P:establishment of mitotic sister chromatid cohesion"/>
    <property type="evidence" value="ECO:0007669"/>
    <property type="project" value="TreeGrafter"/>
</dbReference>
<evidence type="ECO:0000256" key="7">
    <source>
        <dbReference type="SAM" id="MobiDB-lite"/>
    </source>
</evidence>
<evidence type="ECO:0000313" key="9">
    <source>
        <dbReference type="EMBL" id="EAS35395.1"/>
    </source>
</evidence>
<dbReference type="InterPro" id="IPR026003">
    <property type="entry name" value="Cohesin_HEAT"/>
</dbReference>
<reference evidence="10" key="1">
    <citation type="journal article" date="2009" name="Genome Res.">
        <title>Comparative genomic analyses of the human fungal pathogens Coccidioides and their relatives.</title>
        <authorList>
            <person name="Sharpton T.J."/>
            <person name="Stajich J.E."/>
            <person name="Rounsley S.D."/>
            <person name="Gardner M.J."/>
            <person name="Wortman J.R."/>
            <person name="Jordar V.S."/>
            <person name="Maiti R."/>
            <person name="Kodira C.D."/>
            <person name="Neafsey D.E."/>
            <person name="Zeng Q."/>
            <person name="Hung C.-Y."/>
            <person name="McMahan C."/>
            <person name="Muszewska A."/>
            <person name="Grynberg M."/>
            <person name="Mandel M.A."/>
            <person name="Kellner E.M."/>
            <person name="Barker B.M."/>
            <person name="Galgiani J.N."/>
            <person name="Orbach M.J."/>
            <person name="Kirkland T.N."/>
            <person name="Cole G.T."/>
            <person name="Henn M.R."/>
            <person name="Birren B.W."/>
            <person name="Taylor J.W."/>
        </authorList>
    </citation>
    <scope>NUCLEOTIDE SEQUENCE [LARGE SCALE GENOMIC DNA]</scope>
    <source>
        <strain evidence="10">RS</strain>
    </source>
</reference>
<feature type="region of interest" description="Disordered" evidence="7">
    <location>
        <begin position="587"/>
        <end position="613"/>
    </location>
</feature>
<evidence type="ECO:0000256" key="3">
    <source>
        <dbReference type="ARBA" id="ARBA00022737"/>
    </source>
</evidence>
<dbReference type="PANTHER" id="PTHR21704">
    <property type="entry name" value="NIPPED-B-LIKE PROTEIN DELANGIN SCC2-RELATED"/>
    <property type="match status" value="1"/>
</dbReference>
<protein>
    <recommendedName>
        <fullName evidence="6">Sister chromatid cohesion protein</fullName>
    </recommendedName>
</protein>
<feature type="compositionally biased region" description="Acidic residues" evidence="7">
    <location>
        <begin position="593"/>
        <end position="603"/>
    </location>
</feature>
<dbReference type="FunCoup" id="A0A0E1RZF3">
    <property type="interactions" value="197"/>
</dbReference>
<sequence length="1773" mass="195413">MQQQRQPGLAVVIQGNGTSSRASQRLPRPLSVDEALQYSPMTSAPVFGLDSIMRPDVGQPSLSGWPRPYDSQVAGRITDSLDNETQASSGLGESTRLETAREYLQQLLRQDNLTDFNFKVPPSLRSDSSPQKNGESLSRSQLGPFAKLILDSTDATFHYSTPTTTNSEKHHQSSNTLPTPLSSSKPPYSANKEDQMRQQLEKLMKPMVIIPGLAPSSNIEDFKYVSGEGSAKRRKLDSNNEEKQDPLPLRDQKELSDTALVKLQSLLHEIFEAEEQLLPDAPLDAQAGGKFFKFPNTIGDLGPIMSSETHEVLSKALQKVSDYRRLGDIPTEYIKHIQRLCEAPIMAVQSADFKLESPPSDTDIERWITQLEDVQNALLAIITLLQTMPGNQSTKDLCPEDLIHAIPTALGQVFDHCIIPVVECRSSGKDSTHFHVFSAQKQVISNVIHQTKRVLSRLAVFLSNVDLAEGPITAIEFLAARLIFVENAPNDKESAIGVQKYEASRRAAMDVLAKIFAKYPEQRPFILDEILVSLEKLPSNRQSARQFKLIDGKSIQLLSALVIQLVQTTALQQTSSRLTVAKGSLQKATNSLDESDEEDEEDSNNGSERKTSPIKQLSNQVELLYDNAIHSAQYVTKFIVQRAMTSTKSGDQPYRNLLDIFTEDLISVLGSTDWPGAELILRVLASQMITIADHDKSSANAKNMSLELLGWMGSAISDLTSTAQHLSNTLEDGHTDLTDHLRNLFHDYSNRALHIQDIVSLDGPYRMTLEYLEEGDLGSWQLSSARGYLIAQWAKLVCSGYEDSAQGGSTKNPQGAGKLAKALSHILSNPKWLESNSAFDRISTQQARFAYLIIVLSSGFCKGFDTIVKVLLNSITSDQAKVRSRSLKSVIHMLERDPSLLDRDGSVISLILRCATDSSPMVRDSALSLIAKCMFLKPGLEENCCRAILACSSDPTVGVRKRAIGLMKDVYIQTSNQELKLTIIEQLLLRVTDYESSVAVQASQALEEIWFSPLHSSFTESTQGTPQSKVSLKNLMNLIVGSVRRNEGVIATFEAFVKDELSAEAKSASLNFNVCKAVVAAMFDRIIHDSDKTDKRTLQSLLQSITVFARANAKLFTPDQLETLHPYIGHLSNADDLMLFRSVVVIYRCVLPYLSTSHNTLLKDIQNDLFKSVSKLARTELNEVMACLWTINGVLQNTERLVKLTISVLKGINQAVSAKVDPSTSADVLGRVRSYIRIAGCVGKHCDLESFLAFFSQSFPHMKATSVSGLMVDFISPFASSKYPHELRVMALESLGAICETWPAQYSREPAKIAFTSVFEEDSPDLQNIVLKGFLAFFSIHEGKSEKLIQTKDTNGESEGSTRLGGSLKASENDGAAALIAQHFLQQMLHAALSKEDSHALTAIELIASINRQGLIHPKECAGVLVALETSTNASIANVAFETHKMLHQQHESMFDREYMRAVQDAFYYQRDVVGDPTGASTRPFSAKLAALFEIIKISNSKYQKKFLTNLCSKVDFQPRALDVAGSPPEHMLLARFVCQNLAYFEYAQIGELLATVACMERIVASTGTTVAHAIETDIFPVKIDCPNEQMQVDGAAADQAPHSVDPNSLKQLATAAATLSMLWETRTYLRRLYGVGFHSMPKESKASAKDLNKSLTKVQGIGGDRLWDAISKTMASLENTEGMTRVCREFATLMSIDDELRVAADDDRDGNDSAADFGNMSAMLGATNGSRPSKRRSSVSSGNAPKRPRQKGRPKNTKKRGSTDSEQDGDFD</sequence>
<dbReference type="OrthoDB" id="418242at2759"/>
<feature type="domain" description="Sister chromatid cohesion C-terminal" evidence="8">
    <location>
        <begin position="1378"/>
        <end position="1563"/>
    </location>
</feature>
<dbReference type="GO" id="GO:1990414">
    <property type="term" value="P:replication-born double-strand break repair via sister chromatid exchange"/>
    <property type="evidence" value="ECO:0007669"/>
    <property type="project" value="TreeGrafter"/>
</dbReference>
<dbReference type="GO" id="GO:0071169">
    <property type="term" value="P:establishment of protein localization to chromatin"/>
    <property type="evidence" value="ECO:0007669"/>
    <property type="project" value="TreeGrafter"/>
</dbReference>
<evidence type="ECO:0000256" key="5">
    <source>
        <dbReference type="ARBA" id="ARBA00023306"/>
    </source>
</evidence>
<dbReference type="PANTHER" id="PTHR21704:SF18">
    <property type="entry name" value="NIPPED-B-LIKE PROTEIN"/>
    <property type="match status" value="1"/>
</dbReference>
<evidence type="ECO:0000256" key="1">
    <source>
        <dbReference type="ARBA" id="ARBA00004123"/>
    </source>
</evidence>
<dbReference type="InParanoid" id="A0A0E1RZF3"/>
<dbReference type="GO" id="GO:0010468">
    <property type="term" value="P:regulation of gene expression"/>
    <property type="evidence" value="ECO:0007669"/>
    <property type="project" value="InterPro"/>
</dbReference>
<feature type="region of interest" description="Disordered" evidence="7">
    <location>
        <begin position="1706"/>
        <end position="1773"/>
    </location>
</feature>
<feature type="region of interest" description="Disordered" evidence="7">
    <location>
        <begin position="1"/>
        <end position="28"/>
    </location>
</feature>
<dbReference type="GO" id="GO:0003682">
    <property type="term" value="F:chromatin binding"/>
    <property type="evidence" value="ECO:0007669"/>
    <property type="project" value="TreeGrafter"/>
</dbReference>
<dbReference type="GO" id="GO:0090694">
    <property type="term" value="C:Scc2-Scc4 cohesin loading complex"/>
    <property type="evidence" value="ECO:0007669"/>
    <property type="project" value="TreeGrafter"/>
</dbReference>
<feature type="region of interest" description="Disordered" evidence="7">
    <location>
        <begin position="159"/>
        <end position="194"/>
    </location>
</feature>
<name>A0A0E1RZF3_COCIM</name>
<reference evidence="10" key="2">
    <citation type="journal article" date="2010" name="Genome Res.">
        <title>Population genomic sequencing of Coccidioides fungi reveals recent hybridization and transposon control.</title>
        <authorList>
            <person name="Neafsey D.E."/>
            <person name="Barker B.M."/>
            <person name="Sharpton T.J."/>
            <person name="Stajich J.E."/>
            <person name="Park D.J."/>
            <person name="Whiston E."/>
            <person name="Hung C.-Y."/>
            <person name="McMahan C."/>
            <person name="White J."/>
            <person name="Sykes S."/>
            <person name="Heiman D."/>
            <person name="Young S."/>
            <person name="Zeng Q."/>
            <person name="Abouelleil A."/>
            <person name="Aftuck L."/>
            <person name="Bessette D."/>
            <person name="Brown A."/>
            <person name="FitzGerald M."/>
            <person name="Lui A."/>
            <person name="Macdonald J.P."/>
            <person name="Priest M."/>
            <person name="Orbach M.J."/>
            <person name="Galgiani J.N."/>
            <person name="Kirkland T.N."/>
            <person name="Cole G.T."/>
            <person name="Birren B.W."/>
            <person name="Henn M.R."/>
            <person name="Taylor J.W."/>
            <person name="Rounsley S.D."/>
        </authorList>
    </citation>
    <scope>GENOME REANNOTATION</scope>
    <source>
        <strain evidence="10">RS</strain>
    </source>
</reference>
<feature type="region of interest" description="Disordered" evidence="7">
    <location>
        <begin position="119"/>
        <end position="141"/>
    </location>
</feature>
<feature type="compositionally biased region" description="Basic and acidic residues" evidence="7">
    <location>
        <begin position="236"/>
        <end position="252"/>
    </location>
</feature>
<dbReference type="VEuPathDB" id="FungiDB:CIMG_00749"/>
<feature type="compositionally biased region" description="Polar residues" evidence="7">
    <location>
        <begin position="125"/>
        <end position="141"/>
    </location>
</feature>
<feature type="compositionally biased region" description="Basic residues" evidence="7">
    <location>
        <begin position="1747"/>
        <end position="1761"/>
    </location>
</feature>
<dbReference type="InterPro" id="IPR024986">
    <property type="entry name" value="Nipped-B_C"/>
</dbReference>
<evidence type="ECO:0000256" key="6">
    <source>
        <dbReference type="RuleBase" id="RU364107"/>
    </source>
</evidence>
<dbReference type="GO" id="GO:0140588">
    <property type="term" value="P:chromatin looping"/>
    <property type="evidence" value="ECO:0007669"/>
    <property type="project" value="InterPro"/>
</dbReference>
<evidence type="ECO:0000259" key="8">
    <source>
        <dbReference type="Pfam" id="PF12830"/>
    </source>
</evidence>
<dbReference type="SUPFAM" id="SSF48371">
    <property type="entry name" value="ARM repeat"/>
    <property type="match status" value="1"/>
</dbReference>
<evidence type="ECO:0000256" key="4">
    <source>
        <dbReference type="ARBA" id="ARBA00023242"/>
    </source>
</evidence>
<dbReference type="STRING" id="246410.A0A0E1RZF3"/>
<dbReference type="InterPro" id="IPR033031">
    <property type="entry name" value="Scc2/Nipped-B"/>
</dbReference>
<gene>
    <name evidence="9" type="ORF">CIMG_00749</name>
</gene>
<dbReference type="CDD" id="cd23958">
    <property type="entry name" value="SCC2"/>
    <property type="match status" value="1"/>
</dbReference>
<dbReference type="Pfam" id="PF12765">
    <property type="entry name" value="Cohesin_HEAT"/>
    <property type="match status" value="1"/>
</dbReference>
<proteinExistence type="inferred from homology"/>
<feature type="compositionally biased region" description="Low complexity" evidence="7">
    <location>
        <begin position="173"/>
        <end position="189"/>
    </location>
</feature>
<dbReference type="Proteomes" id="UP000001261">
    <property type="component" value="Unassembled WGS sequence"/>
</dbReference>
<dbReference type="InterPro" id="IPR011989">
    <property type="entry name" value="ARM-like"/>
</dbReference>
<keyword evidence="5 6" id="KW-0131">Cell cycle</keyword>
<dbReference type="OMA" id="GSTDWPA"/>
<evidence type="ECO:0000313" key="10">
    <source>
        <dbReference type="Proteomes" id="UP000001261"/>
    </source>
</evidence>
<organism evidence="9 10">
    <name type="scientific">Coccidioides immitis (strain RS)</name>
    <name type="common">Valley fever fungus</name>
    <dbReference type="NCBI Taxonomy" id="246410"/>
    <lineage>
        <taxon>Eukaryota</taxon>
        <taxon>Fungi</taxon>
        <taxon>Dikarya</taxon>
        <taxon>Ascomycota</taxon>
        <taxon>Pezizomycotina</taxon>
        <taxon>Eurotiomycetes</taxon>
        <taxon>Eurotiomycetidae</taxon>
        <taxon>Onygenales</taxon>
        <taxon>Onygenaceae</taxon>
        <taxon>Coccidioides</taxon>
    </lineage>
</organism>
<dbReference type="GO" id="GO:0061775">
    <property type="term" value="F:cohesin loader activity"/>
    <property type="evidence" value="ECO:0007669"/>
    <property type="project" value="InterPro"/>
</dbReference>
<dbReference type="EMBL" id="GG704911">
    <property type="protein sequence ID" value="EAS35395.1"/>
    <property type="molecule type" value="Genomic_DNA"/>
</dbReference>
<dbReference type="RefSeq" id="XP_001246978.1">
    <property type="nucleotide sequence ID" value="XM_001246977.2"/>
</dbReference>
<dbReference type="KEGG" id="cim:CIMG_00749"/>